<feature type="binding site" evidence="4">
    <location>
        <begin position="54"/>
        <end position="55"/>
    </location>
    <ligand>
        <name>phosphate</name>
        <dbReference type="ChEBI" id="CHEBI:43474"/>
    </ligand>
</feature>
<dbReference type="Proteomes" id="UP000196531">
    <property type="component" value="Unassembled WGS sequence"/>
</dbReference>
<comment type="caution">
    <text evidence="6">The sequence shown here is derived from an EMBL/GenBank/DDBJ whole genome shotgun (WGS) entry which is preliminary data.</text>
</comment>
<dbReference type="InterPro" id="IPR018099">
    <property type="entry name" value="Purine_phosphorylase-2_CS"/>
</dbReference>
<comment type="pathway">
    <text evidence="4">Amino-acid biosynthesis; L-methionine biosynthesis via salvage pathway; S-methyl-5-thio-alpha-D-ribose 1-phosphate from S-methyl-5'-thioadenosine (phosphorylase route): step 1/1.</text>
</comment>
<dbReference type="EC" id="2.4.2.28" evidence="4"/>
<dbReference type="GO" id="GO:0019509">
    <property type="term" value="P:L-methionine salvage from methylthioadenosine"/>
    <property type="evidence" value="ECO:0007669"/>
    <property type="project" value="UniProtKB-UniRule"/>
</dbReference>
<dbReference type="PANTHER" id="PTHR42679:SF2">
    <property type="entry name" value="S-METHYL-5'-THIOADENOSINE PHOSPHORYLASE"/>
    <property type="match status" value="1"/>
</dbReference>
<feature type="binding site" evidence="4">
    <location>
        <position position="186"/>
    </location>
    <ligand>
        <name>substrate</name>
    </ligand>
</feature>
<accession>A0A1Y5F1Z4</accession>
<comment type="subunit">
    <text evidence="4">Homohexamer. Dimer of a homotrimer.</text>
</comment>
<evidence type="ECO:0000259" key="5">
    <source>
        <dbReference type="Pfam" id="PF01048"/>
    </source>
</evidence>
<dbReference type="InterPro" id="IPR000845">
    <property type="entry name" value="Nucleoside_phosphorylase_d"/>
</dbReference>
<gene>
    <name evidence="4" type="primary">mtnP</name>
    <name evidence="6" type="ORF">A9Q84_21060</name>
</gene>
<dbReference type="EMBL" id="MAAO01000016">
    <property type="protein sequence ID" value="OUR93154.1"/>
    <property type="molecule type" value="Genomic_DNA"/>
</dbReference>
<dbReference type="HAMAP" id="MF_01963">
    <property type="entry name" value="MTAP"/>
    <property type="match status" value="1"/>
</dbReference>
<evidence type="ECO:0000256" key="4">
    <source>
        <dbReference type="HAMAP-Rule" id="MF_01963"/>
    </source>
</evidence>
<evidence type="ECO:0000256" key="1">
    <source>
        <dbReference type="ARBA" id="ARBA00022676"/>
    </source>
</evidence>
<evidence type="ECO:0000313" key="7">
    <source>
        <dbReference type="Proteomes" id="UP000196531"/>
    </source>
</evidence>
<feature type="domain" description="Nucleoside phosphorylase" evidence="5">
    <location>
        <begin position="6"/>
        <end position="244"/>
    </location>
</feature>
<dbReference type="GO" id="GO:0017061">
    <property type="term" value="F:S-methyl-5-thioadenosine phosphorylase activity"/>
    <property type="evidence" value="ECO:0007669"/>
    <property type="project" value="UniProtKB-UniRule"/>
</dbReference>
<dbReference type="FunFam" id="3.40.50.1580:FF:000012">
    <property type="entry name" value="Probable 6-oxopurine nucleoside phosphorylase"/>
    <property type="match status" value="1"/>
</dbReference>
<dbReference type="GO" id="GO:0006166">
    <property type="term" value="P:purine ribonucleoside salvage"/>
    <property type="evidence" value="ECO:0007669"/>
    <property type="project" value="UniProtKB-KW"/>
</dbReference>
<organism evidence="6 7">
    <name type="scientific">Halobacteriovorax marinus</name>
    <dbReference type="NCBI Taxonomy" id="97084"/>
    <lineage>
        <taxon>Bacteria</taxon>
        <taxon>Pseudomonadati</taxon>
        <taxon>Bdellovibrionota</taxon>
        <taxon>Bacteriovoracia</taxon>
        <taxon>Bacteriovoracales</taxon>
        <taxon>Halobacteriovoraceae</taxon>
        <taxon>Halobacteriovorax</taxon>
    </lineage>
</organism>
<proteinExistence type="inferred from homology"/>
<dbReference type="PROSITE" id="PS01240">
    <property type="entry name" value="PNP_MTAP_2"/>
    <property type="match status" value="1"/>
</dbReference>
<comment type="function">
    <text evidence="4">Catalyzes the reversible phosphorylation of S-methyl-5'-thioadenosine (MTA) to adenine and 5-methylthioribose-1-phosphate. Involved in the breakdown of MTA, a major by-product of polyamine biosynthesis. Responsible for the first step in the methionine salvage pathway after MTA has been generated from S-adenosylmethionine. Has broad substrate specificity with 6-aminopurine nucleosides as preferred substrates.</text>
</comment>
<dbReference type="Pfam" id="PF01048">
    <property type="entry name" value="PNP_UDP_1"/>
    <property type="match status" value="1"/>
</dbReference>
<evidence type="ECO:0000313" key="6">
    <source>
        <dbReference type="EMBL" id="OUR93154.1"/>
    </source>
</evidence>
<dbReference type="CDD" id="cd09010">
    <property type="entry name" value="MTAP_SsMTAPII_like_MTIP"/>
    <property type="match status" value="1"/>
</dbReference>
<dbReference type="NCBIfam" id="TIGR01694">
    <property type="entry name" value="MTAP"/>
    <property type="match status" value="1"/>
</dbReference>
<feature type="binding site" evidence="4">
    <location>
        <begin position="210"/>
        <end position="212"/>
    </location>
    <ligand>
        <name>substrate</name>
    </ligand>
</feature>
<name>A0A1Y5F1Z4_9BACT</name>
<feature type="binding site" evidence="4">
    <location>
        <position position="12"/>
    </location>
    <ligand>
        <name>phosphate</name>
        <dbReference type="ChEBI" id="CHEBI:43474"/>
    </ligand>
</feature>
<comment type="similarity">
    <text evidence="4">Belongs to the PNP/MTAP phosphorylase family. MTAP subfamily.</text>
</comment>
<dbReference type="Gene3D" id="3.40.50.1580">
    <property type="entry name" value="Nucleoside phosphorylase domain"/>
    <property type="match status" value="1"/>
</dbReference>
<keyword evidence="3 4" id="KW-0660">Purine salvage</keyword>
<feature type="site" description="Important for substrate specificity" evidence="4">
    <location>
        <position position="168"/>
    </location>
</feature>
<protein>
    <recommendedName>
        <fullName evidence="4">S-methyl-5'-thioadenosine phosphorylase</fullName>
        <ecNumber evidence="4">2.4.2.28</ecNumber>
    </recommendedName>
    <alternativeName>
        <fullName evidence="4">5'-methylthioadenosine phosphorylase</fullName>
        <shortName evidence="4">MTA phosphorylase</shortName>
        <shortName evidence="4">MTAP</shortName>
    </alternativeName>
</protein>
<keyword evidence="1 4" id="KW-0328">Glycosyltransferase</keyword>
<dbReference type="SUPFAM" id="SSF53167">
    <property type="entry name" value="Purine and uridine phosphorylases"/>
    <property type="match status" value="1"/>
</dbReference>
<dbReference type="InterPro" id="IPR010044">
    <property type="entry name" value="MTAP"/>
</dbReference>
<evidence type="ECO:0000256" key="2">
    <source>
        <dbReference type="ARBA" id="ARBA00022679"/>
    </source>
</evidence>
<feature type="binding site" evidence="4">
    <location>
        <position position="187"/>
    </location>
    <ligand>
        <name>phosphate</name>
        <dbReference type="ChEBI" id="CHEBI:43474"/>
    </ligand>
</feature>
<dbReference type="AlphaFoldDB" id="A0A1Y5F1Z4"/>
<dbReference type="UniPathway" id="UPA00904">
    <property type="reaction ID" value="UER00873"/>
</dbReference>
<evidence type="ECO:0000256" key="3">
    <source>
        <dbReference type="ARBA" id="ARBA00022726"/>
    </source>
</evidence>
<dbReference type="PANTHER" id="PTHR42679">
    <property type="entry name" value="S-METHYL-5'-THIOADENOSINE PHOSPHORYLASE"/>
    <property type="match status" value="1"/>
</dbReference>
<dbReference type="GO" id="GO:0005829">
    <property type="term" value="C:cytosol"/>
    <property type="evidence" value="ECO:0007669"/>
    <property type="project" value="TreeGrafter"/>
</dbReference>
<feature type="site" description="Important for substrate specificity" evidence="4">
    <location>
        <position position="222"/>
    </location>
</feature>
<reference evidence="7" key="1">
    <citation type="journal article" date="2017" name="Proc. Natl. Acad. Sci. U.S.A.">
        <title>Simulation of Deepwater Horizon oil plume reveals substrate specialization within a complex community of hydrocarbon-degraders.</title>
        <authorList>
            <person name="Hu P."/>
            <person name="Dubinsky E.A."/>
            <person name="Probst A.J."/>
            <person name="Wang J."/>
            <person name="Sieber C.M.K."/>
            <person name="Tom L.M."/>
            <person name="Gardinali P."/>
            <person name="Banfield J.F."/>
            <person name="Atlas R.M."/>
            <person name="Andersen G.L."/>
        </authorList>
    </citation>
    <scope>NUCLEOTIDE SEQUENCE [LARGE SCALE GENOMIC DNA]</scope>
</reference>
<feature type="binding site" evidence="4">
    <location>
        <begin position="87"/>
        <end position="88"/>
    </location>
    <ligand>
        <name>phosphate</name>
        <dbReference type="ChEBI" id="CHEBI:43474"/>
    </ligand>
</feature>
<sequence length="282" mass="31348">MAERSIGIIGGSGVYNIEGIEIIKEHEVTTPFGIPSDKIIEAKLEGVKFYFVPRHGRTHSVLPHEVNYCANIYALKTFGVQYLISVSAVGSLKEECPPTMMVLPDQFIDWTKGGRRRTFFGEGIVGHVSTAEPVEKNLHKVLVDACAAAKADHHVGGSYICIEGPQFSSKAESNIYRGFGATVIGMTNVPEAYLAKEAGMAYATLAMVTDYDCWREEDHCTVEEIMKVMKTNNETAQKILKIALKEIESTKFDFKKENEFAILTPQDLMSEEQREICKVLQS</sequence>
<dbReference type="InterPro" id="IPR035994">
    <property type="entry name" value="Nucleoside_phosphorylase_sf"/>
</dbReference>
<keyword evidence="2 4" id="KW-0808">Transferase</keyword>
<comment type="catalytic activity">
    <reaction evidence="4">
        <text>S-methyl-5'-thioadenosine + phosphate = 5-(methylsulfanyl)-alpha-D-ribose 1-phosphate + adenine</text>
        <dbReference type="Rhea" id="RHEA:11852"/>
        <dbReference type="ChEBI" id="CHEBI:16708"/>
        <dbReference type="ChEBI" id="CHEBI:17509"/>
        <dbReference type="ChEBI" id="CHEBI:43474"/>
        <dbReference type="ChEBI" id="CHEBI:58533"/>
        <dbReference type="EC" id="2.4.2.28"/>
    </reaction>
</comment>